<dbReference type="InterPro" id="IPR017847">
    <property type="entry name" value="T6SS_RhsGE_Vgr_subset"/>
</dbReference>
<dbReference type="NCBIfam" id="TIGR01646">
    <property type="entry name" value="vgr_GE"/>
    <property type="match status" value="1"/>
</dbReference>
<name>A0ABX1Q655_9RHOO</name>
<dbReference type="Pfam" id="PF13296">
    <property type="entry name" value="T6SS_Vgr"/>
    <property type="match status" value="1"/>
</dbReference>
<dbReference type="RefSeq" id="WP_169257845.1">
    <property type="nucleotide sequence ID" value="NZ_WTVN01000045.1"/>
</dbReference>
<dbReference type="InterPro" id="IPR006531">
    <property type="entry name" value="Gp5/Vgr_OB"/>
</dbReference>
<dbReference type="Gene3D" id="3.55.50.10">
    <property type="entry name" value="Baseplate protein-like domains"/>
    <property type="match status" value="1"/>
</dbReference>
<dbReference type="InterPro" id="IPR018769">
    <property type="entry name" value="VgrG2_DUF2345"/>
</dbReference>
<feature type="compositionally biased region" description="Low complexity" evidence="2">
    <location>
        <begin position="276"/>
        <end position="291"/>
    </location>
</feature>
<feature type="domain" description="Gp5/Type VI secretion system Vgr protein OB-fold" evidence="3">
    <location>
        <begin position="473"/>
        <end position="521"/>
    </location>
</feature>
<feature type="region of interest" description="Disordered" evidence="2">
    <location>
        <begin position="450"/>
        <end position="472"/>
    </location>
</feature>
<comment type="similarity">
    <text evidence="1">Belongs to the VgrG protein family.</text>
</comment>
<dbReference type="Gene3D" id="2.40.50.230">
    <property type="entry name" value="Gp5 N-terminal domain"/>
    <property type="match status" value="1"/>
</dbReference>
<keyword evidence="7" id="KW-1185">Reference proteome</keyword>
<gene>
    <name evidence="6" type="primary">tssI</name>
    <name evidence="6" type="ORF">GPA22_20045</name>
</gene>
<evidence type="ECO:0000313" key="7">
    <source>
        <dbReference type="Proteomes" id="UP000623795"/>
    </source>
</evidence>
<dbReference type="Gene3D" id="4.10.220.110">
    <property type="match status" value="1"/>
</dbReference>
<dbReference type="Pfam" id="PF04717">
    <property type="entry name" value="Phage_base_V"/>
    <property type="match status" value="1"/>
</dbReference>
<sequence length="999" mass="105791">MPSIPDLIAGGAGWRQTARLLTLTTPLGPDMLLAETADIDEALGPLADHAGFRIELTALSADAHLPLATLLGQPARVDLLTAASRTERRPFHGHITHTARLGADGGFARYRLTIEPWLSFLGHTQDSYLFQDMSVVDIIDELLTDWRGQGRLVPAWRWQLADPAVYPRRGVTTQYRESDLAFFRRLLAEEGLFCWFEHEADAGAALGAHTLVIADDNTAFRDNPHARLRFTQAGATLAEDSLDRWSAIARLDTTRTRAASWDYRSRATRPQAADSATPAGAAVDTVATDDPGPYAWQTAADGERMIRRQREAIDARTQQFAGEGSARGAAPGTTFELLDHSRHAGTDRRRFLITAVTHRARNNLATLRPAAADSGEDAGQVDFYRNRLQCVPAGVPWRPLMHDGHGRTIHPRPTATGPATAIVVGDCTGRGEPAPTHTDRDHRIRVQFHWQRGSRSASRQPHPGGSDNAPADATRGVWLRVLSPMAGADWGGHFVPRPGQEVLVAFQHGNIDRPVVIGSVYNGQGNADAAGNRLAGGTQHATANAPAWFAGQSDPAHSHRASLSGLKTQELAASRSGQGGHNQLVFDDTPGEGRIELSTTQHATRLQLGHLKQQTGNARQASRGHGAELATHAAIAVRAGSGLLVSADARADASGHHLDSREAIDRTEHAHDLVQGLAGIAQQHHAGLPSDNAAEHLPAAASLARARDALAATTGHPAPGRDAPSDGIRRTAGGTGTVAAWSSPRIQYNAPAGIALLTPQDQILATGQHLVTATGDAQLVSQGNHGMAARNGIALFTAGKAPNGAKPTTETGIHLHAASGAISVQSQSGKLTAAADRKVTVASTTATVSASARKHLLATAQGAYLRIEGGDIQLHAPGKVALKASRKNLTGPKATTVKLPSFPVSGLGELASGVGTSCTAVFDIGSLIHNDPSLLGTDFEVWTRGETPELIARGTLDELNRSFVVSTASAESIELFAGEGEWTDFIDSVDHVHDTGEFA</sequence>
<dbReference type="Gene3D" id="2.30.110.50">
    <property type="match status" value="1"/>
</dbReference>
<evidence type="ECO:0000256" key="2">
    <source>
        <dbReference type="SAM" id="MobiDB-lite"/>
    </source>
</evidence>
<dbReference type="EMBL" id="WTVN01000045">
    <property type="protein sequence ID" value="NMG46014.1"/>
    <property type="molecule type" value="Genomic_DNA"/>
</dbReference>
<feature type="domain" description="Putative type VI secretion system Rhs element associated Vgr" evidence="5">
    <location>
        <begin position="578"/>
        <end position="680"/>
    </location>
</feature>
<dbReference type="InterPro" id="IPR028244">
    <property type="entry name" value="T6SS_Rhs_Vgr_dom"/>
</dbReference>
<dbReference type="SUPFAM" id="SSF69255">
    <property type="entry name" value="gp5 N-terminal domain-like"/>
    <property type="match status" value="1"/>
</dbReference>
<evidence type="ECO:0000259" key="3">
    <source>
        <dbReference type="Pfam" id="PF04717"/>
    </source>
</evidence>
<protein>
    <submittedName>
        <fullName evidence="6">Type VI secretion system tip protein VgrG</fullName>
    </submittedName>
</protein>
<proteinExistence type="inferred from homology"/>
<comment type="caution">
    <text evidence="6">The sequence shown here is derived from an EMBL/GenBank/DDBJ whole genome shotgun (WGS) entry which is preliminary data.</text>
</comment>
<evidence type="ECO:0000313" key="6">
    <source>
        <dbReference type="EMBL" id="NMG46014.1"/>
    </source>
</evidence>
<dbReference type="InterPro" id="IPR037026">
    <property type="entry name" value="Vgr_OB-fold_dom_sf"/>
</dbReference>
<reference evidence="6 7" key="1">
    <citation type="submission" date="2019-12" db="EMBL/GenBank/DDBJ databases">
        <title>Comparative genomics gives insights into the taxonomy of the Azoarcus-Aromatoleum group and reveals separate origins of nif in the plant-associated Azoarcus and non-plant-associated Aromatoleum sub-groups.</title>
        <authorList>
            <person name="Lafos M."/>
            <person name="Maluk M."/>
            <person name="Batista M."/>
            <person name="Junghare M."/>
            <person name="Carmona M."/>
            <person name="Faoro H."/>
            <person name="Cruz L.M."/>
            <person name="Battistoni F."/>
            <person name="De Souza E."/>
            <person name="Pedrosa F."/>
            <person name="Chen W.-M."/>
            <person name="Poole P.S."/>
            <person name="Dixon R.A."/>
            <person name="James E.K."/>
        </authorList>
    </citation>
    <scope>NUCLEOTIDE SEQUENCE [LARGE SCALE GENOMIC DNA]</scope>
    <source>
        <strain evidence="6 7">Td21</strain>
    </source>
</reference>
<dbReference type="Pfam" id="PF05954">
    <property type="entry name" value="Phage_GPD"/>
    <property type="match status" value="1"/>
</dbReference>
<evidence type="ECO:0000259" key="4">
    <source>
        <dbReference type="Pfam" id="PF10106"/>
    </source>
</evidence>
<evidence type="ECO:0000256" key="1">
    <source>
        <dbReference type="ARBA" id="ARBA00005558"/>
    </source>
</evidence>
<dbReference type="InterPro" id="IPR006533">
    <property type="entry name" value="T6SS_Vgr_RhsGE"/>
</dbReference>
<dbReference type="SUPFAM" id="SSF69279">
    <property type="entry name" value="Phage tail proteins"/>
    <property type="match status" value="2"/>
</dbReference>
<organism evidence="6 7">
    <name type="scientific">Aromatoleum toluvorans</name>
    <dbReference type="NCBI Taxonomy" id="92002"/>
    <lineage>
        <taxon>Bacteria</taxon>
        <taxon>Pseudomonadati</taxon>
        <taxon>Pseudomonadota</taxon>
        <taxon>Betaproteobacteria</taxon>
        <taxon>Rhodocyclales</taxon>
        <taxon>Rhodocyclaceae</taxon>
        <taxon>Aromatoleum</taxon>
    </lineage>
</organism>
<dbReference type="NCBIfam" id="TIGR03361">
    <property type="entry name" value="VI_Rhs_Vgr"/>
    <property type="match status" value="1"/>
</dbReference>
<dbReference type="Proteomes" id="UP000623795">
    <property type="component" value="Unassembled WGS sequence"/>
</dbReference>
<feature type="domain" description="DUF2345" evidence="4">
    <location>
        <begin position="734"/>
        <end position="893"/>
    </location>
</feature>
<feature type="region of interest" description="Disordered" evidence="2">
    <location>
        <begin position="269"/>
        <end position="291"/>
    </location>
</feature>
<feature type="region of interest" description="Disordered" evidence="2">
    <location>
        <begin position="713"/>
        <end position="736"/>
    </location>
</feature>
<evidence type="ECO:0000259" key="5">
    <source>
        <dbReference type="Pfam" id="PF13296"/>
    </source>
</evidence>
<dbReference type="Pfam" id="PF10106">
    <property type="entry name" value="DUF2345"/>
    <property type="match status" value="1"/>
</dbReference>
<accession>A0ABX1Q655</accession>